<gene>
    <name evidence="1" type="ORF">SMN809_LOCUS76330</name>
</gene>
<dbReference type="Proteomes" id="UP000676336">
    <property type="component" value="Unassembled WGS sequence"/>
</dbReference>
<dbReference type="AlphaFoldDB" id="A0A8S3INI7"/>
<dbReference type="EMBL" id="CAJOBI010334586">
    <property type="protein sequence ID" value="CAF5203949.1"/>
    <property type="molecule type" value="Genomic_DNA"/>
</dbReference>
<name>A0A8S3INI7_9BILA</name>
<comment type="caution">
    <text evidence="1">The sequence shown here is derived from an EMBL/GenBank/DDBJ whole genome shotgun (WGS) entry which is preliminary data.</text>
</comment>
<accession>A0A8S3INI7</accession>
<evidence type="ECO:0000313" key="2">
    <source>
        <dbReference type="Proteomes" id="UP000676336"/>
    </source>
</evidence>
<sequence length="204" mass="23973">MKLDFAPKIVMSDFEPAFMGVVKTEFSAATHSSCYSHFTQAIYRNIQRLGLCTIYNHDDDVKHFCRQLMALPLLPEPVIEDTYDKLVRDLSTNMSKKMKHLLEYFREQWFAKVPMSQWCVHGLSMRTNNNAEAFHSRFNRRVLVHHPNIWSFIKFLQGEESRFYHMNIQFSAGLGARAKQAKTIAIQRRIDCLDKRYYDGLINV</sequence>
<proteinExistence type="predicted"/>
<protein>
    <recommendedName>
        <fullName evidence="3">MULE transposase domain-containing protein</fullName>
    </recommendedName>
</protein>
<reference evidence="1" key="1">
    <citation type="submission" date="2021-02" db="EMBL/GenBank/DDBJ databases">
        <authorList>
            <person name="Nowell W R."/>
        </authorList>
    </citation>
    <scope>NUCLEOTIDE SEQUENCE</scope>
</reference>
<feature type="non-terminal residue" evidence="1">
    <location>
        <position position="1"/>
    </location>
</feature>
<evidence type="ECO:0000313" key="1">
    <source>
        <dbReference type="EMBL" id="CAF5203949.1"/>
    </source>
</evidence>
<organism evidence="1 2">
    <name type="scientific">Rotaria magnacalcarata</name>
    <dbReference type="NCBI Taxonomy" id="392030"/>
    <lineage>
        <taxon>Eukaryota</taxon>
        <taxon>Metazoa</taxon>
        <taxon>Spiralia</taxon>
        <taxon>Gnathifera</taxon>
        <taxon>Rotifera</taxon>
        <taxon>Eurotatoria</taxon>
        <taxon>Bdelloidea</taxon>
        <taxon>Philodinida</taxon>
        <taxon>Philodinidae</taxon>
        <taxon>Rotaria</taxon>
    </lineage>
</organism>
<evidence type="ECO:0008006" key="3">
    <source>
        <dbReference type="Google" id="ProtNLM"/>
    </source>
</evidence>
<feature type="non-terminal residue" evidence="1">
    <location>
        <position position="204"/>
    </location>
</feature>